<protein>
    <submittedName>
        <fullName evidence="1">SRPBCC family protein</fullName>
    </submittedName>
</protein>
<comment type="caution">
    <text evidence="1">The sequence shown here is derived from an EMBL/GenBank/DDBJ whole genome shotgun (WGS) entry which is preliminary data.</text>
</comment>
<accession>A0ABR9XMP4</accession>
<dbReference type="RefSeq" id="WP_194108044.1">
    <property type="nucleotide sequence ID" value="NZ_JADFFM010000002.1"/>
</dbReference>
<dbReference type="SUPFAM" id="SSF55961">
    <property type="entry name" value="Bet v1-like"/>
    <property type="match status" value="1"/>
</dbReference>
<keyword evidence="2" id="KW-1185">Reference proteome</keyword>
<sequence length="179" mass="20235">MGILSIIFLIIGAIIVVLLIAAALSSDDYAIETDIVINKPVATVFNYVKYLENQGTYNKWVMIDPNVRKTFKGTDGTVGFFYAWESDNKQVGKGEQTITGLTDNKKVDYHLRFIEPFQGEAESYIATEGLTNGQTKVTWAFFGKRNFMMKLMHIVLNLKKTLKKDLHTSLTNLKTVLEQ</sequence>
<proteinExistence type="predicted"/>
<gene>
    <name evidence="1" type="ORF">IRJ18_19955</name>
</gene>
<reference evidence="1 2" key="1">
    <citation type="submission" date="2020-10" db="EMBL/GenBank/DDBJ databases">
        <title>Mucilaginibacter mali sp. nov., isolated from rhizosphere soil of apple orchard.</title>
        <authorList>
            <person name="Lee J.-S."/>
            <person name="Kim H.S."/>
            <person name="Kim J.-S."/>
        </authorList>
    </citation>
    <scope>NUCLEOTIDE SEQUENCE [LARGE SCALE GENOMIC DNA]</scope>
    <source>
        <strain evidence="1 2">KCTC 23157</strain>
    </source>
</reference>
<dbReference type="InterPro" id="IPR023393">
    <property type="entry name" value="START-like_dom_sf"/>
</dbReference>
<evidence type="ECO:0000313" key="1">
    <source>
        <dbReference type="EMBL" id="MBE9668654.1"/>
    </source>
</evidence>
<dbReference type="EMBL" id="JADFFM010000002">
    <property type="protein sequence ID" value="MBE9668654.1"/>
    <property type="molecule type" value="Genomic_DNA"/>
</dbReference>
<dbReference type="CDD" id="cd07818">
    <property type="entry name" value="SRPBCC_1"/>
    <property type="match status" value="1"/>
</dbReference>
<organism evidence="1 2">
    <name type="scientific">Mucilaginibacter boryungensis</name>
    <dbReference type="NCBI Taxonomy" id="768480"/>
    <lineage>
        <taxon>Bacteria</taxon>
        <taxon>Pseudomonadati</taxon>
        <taxon>Bacteroidota</taxon>
        <taxon>Sphingobacteriia</taxon>
        <taxon>Sphingobacteriales</taxon>
        <taxon>Sphingobacteriaceae</taxon>
        <taxon>Mucilaginibacter</taxon>
    </lineage>
</organism>
<dbReference type="Gene3D" id="3.30.530.20">
    <property type="match status" value="1"/>
</dbReference>
<name>A0ABR9XMP4_9SPHI</name>
<dbReference type="Proteomes" id="UP000632774">
    <property type="component" value="Unassembled WGS sequence"/>
</dbReference>
<evidence type="ECO:0000313" key="2">
    <source>
        <dbReference type="Proteomes" id="UP000632774"/>
    </source>
</evidence>